<dbReference type="AlphaFoldDB" id="A0A8C6MXF4"/>
<sequence>MSIAFITTDYRDYQMGKGKRKNPTNRNQDHSPSSERSTPTPPSPGHPNTTENLDPDLKTFLMMMIEDIKKDFHKSLKELQESTAKELQALKEKQENTVMEMNKTILELKGEVDTIKKTQSEATLEIETLGKRSGTIDASISNRIQEMEERISGAEDSIENIDTTVKENTKCKRILTQNIQVIQDTMRRQNLRIIGIDENEDFQLKGPANIFNKIIEENFPNIKKEMPMIIQEAYRTPNRLDQKRNSSRHIIIRTTNALNKDRILKAVREKGQVTYKGRPIRITPDFSPETMKARRAWTDVIQKLREHKCQPRLLYPAKLSITIDGENKVFHDKIKFTQYLSTNPALQRIITEKKQYKDGNHALEQPRK</sequence>
<feature type="domain" description="L1 transposable element RRM" evidence="15">
    <location>
        <begin position="188"/>
        <end position="285"/>
    </location>
</feature>
<dbReference type="InterPro" id="IPR043636">
    <property type="entry name" value="L1_RRM_dom"/>
</dbReference>
<dbReference type="InterPro" id="IPR035300">
    <property type="entry name" value="L1_dsRBD"/>
</dbReference>
<evidence type="ECO:0000256" key="2">
    <source>
        <dbReference type="ARBA" id="ARBA00004604"/>
    </source>
</evidence>
<dbReference type="GO" id="GO:0000166">
    <property type="term" value="F:nucleotide binding"/>
    <property type="evidence" value="ECO:0007669"/>
    <property type="project" value="UniProtKB-KW"/>
</dbReference>
<evidence type="ECO:0000256" key="10">
    <source>
        <dbReference type="ARBA" id="ARBA00067412"/>
    </source>
</evidence>
<evidence type="ECO:0000256" key="5">
    <source>
        <dbReference type="ARBA" id="ARBA00022843"/>
    </source>
</evidence>
<keyword evidence="18" id="KW-1185">Reference proteome</keyword>
<name>A0A8C6MXF4_MUSSI</name>
<evidence type="ECO:0000313" key="18">
    <source>
        <dbReference type="Proteomes" id="UP000694415"/>
    </source>
</evidence>
<dbReference type="PANTHER" id="PTHR11505">
    <property type="entry name" value="L1 TRANSPOSABLE ELEMENT-RELATED"/>
    <property type="match status" value="1"/>
</dbReference>
<comment type="subcellular location">
    <subcellularLocation>
        <location evidence="1">Cytoplasm</location>
        <location evidence="1">Stress granule</location>
    </subcellularLocation>
    <subcellularLocation>
        <location evidence="2">Nucleus</location>
        <location evidence="2">Nucleolus</location>
    </subcellularLocation>
</comment>
<dbReference type="Proteomes" id="UP000694415">
    <property type="component" value="Unplaced"/>
</dbReference>
<dbReference type="InterPro" id="IPR004244">
    <property type="entry name" value="Transposase_22"/>
</dbReference>
<reference evidence="17" key="2">
    <citation type="submission" date="2025-09" db="UniProtKB">
        <authorList>
            <consortium name="Ensembl"/>
        </authorList>
    </citation>
    <scope>IDENTIFICATION</scope>
</reference>
<proteinExistence type="inferred from homology"/>
<dbReference type="Gene3D" id="3.30.250.20">
    <property type="entry name" value="L1 transposable element, C-terminal domain"/>
    <property type="match status" value="1"/>
</dbReference>
<dbReference type="Gene3D" id="1.20.5.390">
    <property type="entry name" value="L1 transposable element, trimerization domain"/>
    <property type="match status" value="1"/>
</dbReference>
<dbReference type="GO" id="GO:0010494">
    <property type="term" value="C:cytoplasmic stress granule"/>
    <property type="evidence" value="ECO:0007669"/>
    <property type="project" value="UniProtKB-SubCell"/>
</dbReference>
<dbReference type="GeneTree" id="ENSGT01050000244818"/>
<accession>A0A8C6MXF4</accession>
<evidence type="ECO:0000256" key="3">
    <source>
        <dbReference type="ARBA" id="ARBA00022490"/>
    </source>
</evidence>
<evidence type="ECO:0000313" key="17">
    <source>
        <dbReference type="Ensembl" id="ENSMSIP00000020145.1"/>
    </source>
</evidence>
<dbReference type="FunFam" id="3.30.70.1820:FF:000002">
    <property type="entry name" value="LINE-1 retrotransposable element ORF1 protein"/>
    <property type="match status" value="1"/>
</dbReference>
<evidence type="ECO:0000256" key="14">
    <source>
        <dbReference type="SAM" id="MobiDB-lite"/>
    </source>
</evidence>
<dbReference type="Pfam" id="PF02994">
    <property type="entry name" value="Transposase_22"/>
    <property type="match status" value="1"/>
</dbReference>
<evidence type="ECO:0000256" key="11">
    <source>
        <dbReference type="ARBA" id="ARBA00076441"/>
    </source>
</evidence>
<evidence type="ECO:0000259" key="15">
    <source>
        <dbReference type="Pfam" id="PF02994"/>
    </source>
</evidence>
<dbReference type="InterPro" id="IPR042566">
    <property type="entry name" value="L1_C"/>
</dbReference>
<organism evidence="17 18">
    <name type="scientific">Mus spicilegus</name>
    <name type="common">Mound-building mouse</name>
    <dbReference type="NCBI Taxonomy" id="10103"/>
    <lineage>
        <taxon>Eukaryota</taxon>
        <taxon>Metazoa</taxon>
        <taxon>Chordata</taxon>
        <taxon>Craniata</taxon>
        <taxon>Vertebrata</taxon>
        <taxon>Euteleostomi</taxon>
        <taxon>Mammalia</taxon>
        <taxon>Eutheria</taxon>
        <taxon>Euarchontoglires</taxon>
        <taxon>Glires</taxon>
        <taxon>Rodentia</taxon>
        <taxon>Myomorpha</taxon>
        <taxon>Muroidea</taxon>
        <taxon>Muridae</taxon>
        <taxon>Murinae</taxon>
        <taxon>Mus</taxon>
        <taxon>Mus</taxon>
    </lineage>
</organism>
<dbReference type="GO" id="GO:0005730">
    <property type="term" value="C:nucleolus"/>
    <property type="evidence" value="ECO:0007669"/>
    <property type="project" value="UniProtKB-SubCell"/>
</dbReference>
<dbReference type="GO" id="GO:0032197">
    <property type="term" value="P:retrotransposition"/>
    <property type="evidence" value="ECO:0007669"/>
    <property type="project" value="UniProtKB-ARBA"/>
</dbReference>
<feature type="region of interest" description="Disordered" evidence="14">
    <location>
        <begin position="1"/>
        <end position="54"/>
    </location>
</feature>
<evidence type="ECO:0000256" key="13">
    <source>
        <dbReference type="SAM" id="Coils"/>
    </source>
</evidence>
<protein>
    <recommendedName>
        <fullName evidence="10">LINE-1 retrotransposable element ORF1 protein</fullName>
    </recommendedName>
    <alternativeName>
        <fullName evidence="11">LINE retrotransposable element 1</fullName>
    </alternativeName>
    <alternativeName>
        <fullName evidence="12">LINE1 retrotransposable element 1</fullName>
    </alternativeName>
</protein>
<evidence type="ECO:0000256" key="6">
    <source>
        <dbReference type="ARBA" id="ARBA00023054"/>
    </source>
</evidence>
<evidence type="ECO:0000256" key="9">
    <source>
        <dbReference type="ARBA" id="ARBA00061640"/>
    </source>
</evidence>
<evidence type="ECO:0000259" key="16">
    <source>
        <dbReference type="Pfam" id="PF17490"/>
    </source>
</evidence>
<dbReference type="FunFam" id="3.30.250.20:FF:000004">
    <property type="entry name" value="L1 transposable element"/>
    <property type="match status" value="1"/>
</dbReference>
<dbReference type="Ensembl" id="ENSMSIT00000025426.1">
    <property type="protein sequence ID" value="ENSMSIP00000020145.1"/>
    <property type="gene ID" value="ENSMSIG00000017099.1"/>
</dbReference>
<comment type="function">
    <text evidence="8">Nucleic acid-binding protein which is essential for retrotransposition of LINE-1 elements in the genome. Functions as a nucleic acid chaperone binding its own transcript and therefore preferentially mobilizing the transcript from which they are encoded.</text>
</comment>
<reference evidence="17" key="1">
    <citation type="submission" date="2025-08" db="UniProtKB">
        <authorList>
            <consortium name="Ensembl"/>
        </authorList>
    </citation>
    <scope>IDENTIFICATION</scope>
</reference>
<evidence type="ECO:0000256" key="4">
    <source>
        <dbReference type="ARBA" id="ARBA00022741"/>
    </source>
</evidence>
<evidence type="ECO:0000256" key="1">
    <source>
        <dbReference type="ARBA" id="ARBA00004210"/>
    </source>
</evidence>
<evidence type="ECO:0000256" key="8">
    <source>
        <dbReference type="ARBA" id="ARBA00060281"/>
    </source>
</evidence>
<feature type="coiled-coil region" evidence="13">
    <location>
        <begin position="73"/>
        <end position="111"/>
    </location>
</feature>
<keyword evidence="4" id="KW-0547">Nucleotide-binding</keyword>
<keyword evidence="6 13" id="KW-0175">Coiled coil</keyword>
<feature type="domain" description="L1 transposable element dsRBD-like" evidence="16">
    <location>
        <begin position="289"/>
        <end position="351"/>
    </location>
</feature>
<evidence type="ECO:0000256" key="12">
    <source>
        <dbReference type="ARBA" id="ARBA00078321"/>
    </source>
</evidence>
<dbReference type="Pfam" id="PF17490">
    <property type="entry name" value="Tnp_22_dsRBD"/>
    <property type="match status" value="1"/>
</dbReference>
<comment type="similarity">
    <text evidence="9">Belongs to the transposase 22 family.</text>
</comment>
<dbReference type="FunFam" id="1.20.5.390:FF:000005">
    <property type="entry name" value="LINE-1 retrotransposable element ORF1 protein"/>
    <property type="match status" value="1"/>
</dbReference>
<keyword evidence="5" id="KW-0832">Ubl conjugation</keyword>
<dbReference type="Gene3D" id="3.30.70.1820">
    <property type="entry name" value="L1 transposable element, RRM domain"/>
    <property type="match status" value="1"/>
</dbReference>
<evidence type="ECO:0000256" key="7">
    <source>
        <dbReference type="ARBA" id="ARBA00023242"/>
    </source>
</evidence>
<keyword evidence="7" id="KW-0539">Nucleus</keyword>
<keyword evidence="3" id="KW-0963">Cytoplasm</keyword>